<dbReference type="InterPro" id="IPR001810">
    <property type="entry name" value="F-box_dom"/>
</dbReference>
<dbReference type="EMBL" id="JACAZI010000004">
    <property type="protein sequence ID" value="KAF7362436.1"/>
    <property type="molecule type" value="Genomic_DNA"/>
</dbReference>
<protein>
    <recommendedName>
        <fullName evidence="2">F-box domain-containing protein</fullName>
    </recommendedName>
</protein>
<feature type="domain" description="F-box" evidence="2">
    <location>
        <begin position="55"/>
        <end position="99"/>
    </location>
</feature>
<keyword evidence="4" id="KW-1185">Reference proteome</keyword>
<evidence type="ECO:0000256" key="1">
    <source>
        <dbReference type="SAM" id="Coils"/>
    </source>
</evidence>
<comment type="caution">
    <text evidence="3">The sequence shown here is derived from an EMBL/GenBank/DDBJ whole genome shotgun (WGS) entry which is preliminary data.</text>
</comment>
<gene>
    <name evidence="3" type="ORF">MVEN_00590900</name>
</gene>
<sequence>MDIHCLSQEHIQAQIDATEANIRRLTSQIEELDRARQKERRTLGKLWFMIVPVGKIPTELLVKIFALAVGSDHPVHQALLLSQVCSSWRQIVIGSPKLWAIGVVDVQLDKRNKGNCYLDGLQTLLGRSAPLPISVLLRKSLNPHPSAPSIASVLRVLMPTAARWKDLKINPQFFEGLKEISPGPFVALQSLDLCYYAQSTPIDLFSGCPSLRRLVATADNASGGIPQMPWAQLTHLEIWEETLATCRTILLQCTNLVSTVFFCV</sequence>
<accession>A0A8H6YQD6</accession>
<dbReference type="OrthoDB" id="3051796at2759"/>
<evidence type="ECO:0000259" key="2">
    <source>
        <dbReference type="Pfam" id="PF12937"/>
    </source>
</evidence>
<name>A0A8H6YQD6_9AGAR</name>
<dbReference type="Proteomes" id="UP000620124">
    <property type="component" value="Unassembled WGS sequence"/>
</dbReference>
<dbReference type="Pfam" id="PF12937">
    <property type="entry name" value="F-box-like"/>
    <property type="match status" value="1"/>
</dbReference>
<feature type="coiled-coil region" evidence="1">
    <location>
        <begin position="8"/>
        <end position="42"/>
    </location>
</feature>
<organism evidence="3 4">
    <name type="scientific">Mycena venus</name>
    <dbReference type="NCBI Taxonomy" id="2733690"/>
    <lineage>
        <taxon>Eukaryota</taxon>
        <taxon>Fungi</taxon>
        <taxon>Dikarya</taxon>
        <taxon>Basidiomycota</taxon>
        <taxon>Agaricomycotina</taxon>
        <taxon>Agaricomycetes</taxon>
        <taxon>Agaricomycetidae</taxon>
        <taxon>Agaricales</taxon>
        <taxon>Marasmiineae</taxon>
        <taxon>Mycenaceae</taxon>
        <taxon>Mycena</taxon>
    </lineage>
</organism>
<reference evidence="3" key="1">
    <citation type="submission" date="2020-05" db="EMBL/GenBank/DDBJ databases">
        <title>Mycena genomes resolve the evolution of fungal bioluminescence.</title>
        <authorList>
            <person name="Tsai I.J."/>
        </authorList>
    </citation>
    <scope>NUCLEOTIDE SEQUENCE</scope>
    <source>
        <strain evidence="3">CCC161011</strain>
    </source>
</reference>
<evidence type="ECO:0000313" key="3">
    <source>
        <dbReference type="EMBL" id="KAF7362436.1"/>
    </source>
</evidence>
<dbReference type="AlphaFoldDB" id="A0A8H6YQD6"/>
<dbReference type="SUPFAM" id="SSF81383">
    <property type="entry name" value="F-box domain"/>
    <property type="match status" value="1"/>
</dbReference>
<dbReference type="Gene3D" id="1.20.1280.50">
    <property type="match status" value="1"/>
</dbReference>
<dbReference type="InterPro" id="IPR036047">
    <property type="entry name" value="F-box-like_dom_sf"/>
</dbReference>
<keyword evidence="1" id="KW-0175">Coiled coil</keyword>
<evidence type="ECO:0000313" key="4">
    <source>
        <dbReference type="Proteomes" id="UP000620124"/>
    </source>
</evidence>
<proteinExistence type="predicted"/>